<feature type="coiled-coil region" evidence="1">
    <location>
        <begin position="317"/>
        <end position="463"/>
    </location>
</feature>
<evidence type="ECO:0000256" key="2">
    <source>
        <dbReference type="SAM" id="MobiDB-lite"/>
    </source>
</evidence>
<feature type="region of interest" description="Disordered" evidence="2">
    <location>
        <begin position="522"/>
        <end position="541"/>
    </location>
</feature>
<evidence type="ECO:0000313" key="3">
    <source>
        <dbReference type="EMBL" id="KAK8845087.1"/>
    </source>
</evidence>
<proteinExistence type="predicted"/>
<sequence length="541" mass="62926">MNFNFNEYIGDIMNDIGEATSETTNLIGQEQLAHIHSLKVEIESLKNQLKEKEEHISLLERSHINRNIADEVEDAINSIIQEQISLLEAKNNLRNFKKTYSIDKNLERIKRLHEIEKMSDVREKLVSLFEFVSDLKKDDLKSRQKSENEIYSIRNRLLRCLQGHVEFLTRLAESPELQSLFLVSSNSGETFLSETTKNLLAEQAARTSAFIFTERKRNKNHNSSGEDTDSPFSIRQLLDIEQFPNFDVQNRNSKLKILLDNNSADINNDELKELLIQEVSISSILRRYCESLNQKNSEYKKGFDSILQIFNKRLSPSTSIRKVVKEIEHELNAMKEELHKKDEILQNASRSQNKAIEKNESTIRSLKEAVNSSEAKSRKLESKLREIENQFNQSLEENQKLKSKVHQLQKSQNQAQLQIEENEKLKSKIYQLQESQNQAQLQIEDKNKQMKLLQSQIHSQRKKMDLAMAQNENSSNIRSLKQWDQWSQRLYYALTGIMPDNLDDESIRMAIEESALTAVGNPKVQSFLSQQKKSKNGKNKW</sequence>
<gene>
    <name evidence="3" type="ORF">M9Y10_021265</name>
</gene>
<protein>
    <recommendedName>
        <fullName evidence="5">GRIP domain-containing protein</fullName>
    </recommendedName>
</protein>
<name>A0ABR2HFG8_9EUKA</name>
<evidence type="ECO:0008006" key="5">
    <source>
        <dbReference type="Google" id="ProtNLM"/>
    </source>
</evidence>
<evidence type="ECO:0000256" key="1">
    <source>
        <dbReference type="SAM" id="Coils"/>
    </source>
</evidence>
<comment type="caution">
    <text evidence="3">The sequence shown here is derived from an EMBL/GenBank/DDBJ whole genome shotgun (WGS) entry which is preliminary data.</text>
</comment>
<dbReference type="Proteomes" id="UP001470230">
    <property type="component" value="Unassembled WGS sequence"/>
</dbReference>
<reference evidence="3 4" key="1">
    <citation type="submission" date="2024-04" db="EMBL/GenBank/DDBJ databases">
        <title>Tritrichomonas musculus Genome.</title>
        <authorList>
            <person name="Alves-Ferreira E."/>
            <person name="Grigg M."/>
            <person name="Lorenzi H."/>
            <person name="Galac M."/>
        </authorList>
    </citation>
    <scope>NUCLEOTIDE SEQUENCE [LARGE SCALE GENOMIC DNA]</scope>
    <source>
        <strain evidence="3 4">EAF2021</strain>
    </source>
</reference>
<feature type="compositionally biased region" description="Basic residues" evidence="2">
    <location>
        <begin position="532"/>
        <end position="541"/>
    </location>
</feature>
<keyword evidence="4" id="KW-1185">Reference proteome</keyword>
<organism evidence="3 4">
    <name type="scientific">Tritrichomonas musculus</name>
    <dbReference type="NCBI Taxonomy" id="1915356"/>
    <lineage>
        <taxon>Eukaryota</taxon>
        <taxon>Metamonada</taxon>
        <taxon>Parabasalia</taxon>
        <taxon>Tritrichomonadida</taxon>
        <taxon>Tritrichomonadidae</taxon>
        <taxon>Tritrichomonas</taxon>
    </lineage>
</organism>
<evidence type="ECO:0000313" key="4">
    <source>
        <dbReference type="Proteomes" id="UP001470230"/>
    </source>
</evidence>
<feature type="coiled-coil region" evidence="1">
    <location>
        <begin position="35"/>
        <end position="62"/>
    </location>
</feature>
<keyword evidence="1" id="KW-0175">Coiled coil</keyword>
<accession>A0ABR2HFG8</accession>
<dbReference type="EMBL" id="JAPFFF010000031">
    <property type="protein sequence ID" value="KAK8845087.1"/>
    <property type="molecule type" value="Genomic_DNA"/>
</dbReference>